<dbReference type="Pfam" id="PF13395">
    <property type="entry name" value="HNH_4"/>
    <property type="match status" value="1"/>
</dbReference>
<name>A0ABY3G6P9_9BACT</name>
<evidence type="ECO:0000313" key="5">
    <source>
        <dbReference type="Proteomes" id="UP000321599"/>
    </source>
</evidence>
<evidence type="ECO:0008006" key="6">
    <source>
        <dbReference type="Google" id="ProtNLM"/>
    </source>
</evidence>
<feature type="domain" description="HNH nuclease" evidence="2">
    <location>
        <begin position="663"/>
        <end position="707"/>
    </location>
</feature>
<dbReference type="InterPro" id="IPR049465">
    <property type="entry name" value="Cas9_lobe"/>
</dbReference>
<dbReference type="Pfam" id="PF21069">
    <property type="entry name" value="Csx12"/>
    <property type="match status" value="1"/>
</dbReference>
<dbReference type="RefSeq" id="WP_147499185.1">
    <property type="nucleotide sequence ID" value="NZ_VOAV01000032.1"/>
</dbReference>
<sequence length="1251" mass="145666">MKSLSINIDMGAINNGIFIATCQDDKIIDKNTFDIKFDKGKLNFSKIDRTLRRHTRRSFDRDRFVLRLLGEILPLENLSNNQKEKLFGLFKNRGFNYLNVNFNAEIDSDSLEILNALDGYYFKDCRVLSDFENSISKIFNELENDEILAFLDDQAQILNQAKEQKNKILNKNINAILEFLESIKNESFKNNKHRKSYLKDIKNEIENSFKDIILKLKIFKNSQEFYYFIGNIANFQTRILRRYFNAKFDLVFDDAKLKKNILRNINYLDFISTDEKANKSRILENLNAFSTLEFLKNTEPIITIPPYENAKNKKPQSCQALVINDEKITPSLKDIARKILSNSNFERLKTDENGVLADNIKDNEIAKYLQRILDISKGILNDKELYPRLLEKDENAKIFAQEIRLNSVELKELKDFAKKYYDEVNLAKKGIIKNELLKPCCLHTPHKNKNKNALISALFLKSITQKEIENLEDFFANNKISGNQTFKGFFERLSELKKRYQNRFFHILEHEPTKELESIIKNYKKVMEKIVEHNSNFSFKAPFDTSMISTNFNYLTQLGDIIFDEKSRGFAKTCKFHTLENLIRSSAKSAIASRLASNSARLINGKLEMYLDRLAHEIIKKIDFTDIYNIQINVEMNKFNFESNLSKLGLAKDRQKDEESFICPYSGAKISQTNCEYDHILPRSKGLYNSLANLIPTSSTSNQIKSNTKYLLSNLDENYLKYIFAKTQTTDLNSFKAFIDENISKIDENDFTNFKNLSFFEQIAFRHALFLDIDDNSFKKALRLLKLDTIKTHSNGTQKRLINILIEKISKLTKSGIDLNFIDSKLVSSTRKDLAQNDISIAKQEIQDSHSHCVDASIVFYLANSKIIKGQIEPDYDYFKDIYPKDSDIILPQSKQYLELNQKSQKSKKLFDDSVYSLVYEGKFDEKQKKILTQYELLKENDFVDTHKVFELIFKSFKDKDRSTLKDLKFLDNHLKSYIRKDIFSIFFNEKGELKEAKELKSATKNIDKFYTILSQNQDKIYTIKLDEKAKEKKILQRNKVIELYKEIFYTKNAKPRARGKNRVTFSLPVYAKDAKYAIRRNSGFAGLKNKDIATKTYIDIDSREILKIPYYSTNVLPIRISDILEILDFPNKNAKQIYKVKIKDDLPDEIILLEFVISEKERHNVCVGFDKSNLEFCDISSKESKDKFIKIYLEEKFKSILGTPRKDKGVIGITILKDTSKILLIKYTAGTTESVKEIIVKSLKDETPSV</sequence>
<feature type="coiled-coil region" evidence="1">
    <location>
        <begin position="151"/>
        <end position="178"/>
    </location>
</feature>
<feature type="domain" description="CRISPR-associated endonuclease Cas9 alpha-helical lobe" evidence="3">
    <location>
        <begin position="48"/>
        <end position="586"/>
    </location>
</feature>
<evidence type="ECO:0000259" key="3">
    <source>
        <dbReference type="Pfam" id="PF21069"/>
    </source>
</evidence>
<dbReference type="EMBL" id="VOAV01000032">
    <property type="protein sequence ID" value="TWO27645.1"/>
    <property type="molecule type" value="Genomic_DNA"/>
</dbReference>
<dbReference type="Proteomes" id="UP000321599">
    <property type="component" value="Unassembled WGS sequence"/>
</dbReference>
<evidence type="ECO:0000313" key="4">
    <source>
        <dbReference type="EMBL" id="TWO27645.1"/>
    </source>
</evidence>
<dbReference type="InterPro" id="IPR003615">
    <property type="entry name" value="HNH_nuc"/>
</dbReference>
<organism evidence="4 5">
    <name type="scientific">Campylobacter lanienae</name>
    <dbReference type="NCBI Taxonomy" id="75658"/>
    <lineage>
        <taxon>Bacteria</taxon>
        <taxon>Pseudomonadati</taxon>
        <taxon>Campylobacterota</taxon>
        <taxon>Epsilonproteobacteria</taxon>
        <taxon>Campylobacterales</taxon>
        <taxon>Campylobacteraceae</taxon>
        <taxon>Campylobacter</taxon>
    </lineage>
</organism>
<reference evidence="4 5" key="1">
    <citation type="submission" date="2019-07" db="EMBL/GenBank/DDBJ databases">
        <title>Rapid identification of Enteric Bacteria from Whole Genome Sequences (WGS) using Average Nucleotide Identity (ANI).</title>
        <authorList>
            <person name="Lane C."/>
        </authorList>
    </citation>
    <scope>NUCLEOTIDE SEQUENCE [LARGE SCALE GENOMIC DNA]</scope>
    <source>
        <strain evidence="4 5">2013D-9588</strain>
    </source>
</reference>
<accession>A0ABY3G6P9</accession>
<evidence type="ECO:0000256" key="1">
    <source>
        <dbReference type="SAM" id="Coils"/>
    </source>
</evidence>
<dbReference type="Gene3D" id="1.10.30.50">
    <property type="match status" value="1"/>
</dbReference>
<keyword evidence="1" id="KW-0175">Coiled coil</keyword>
<keyword evidence="5" id="KW-1185">Reference proteome</keyword>
<evidence type="ECO:0000259" key="2">
    <source>
        <dbReference type="Pfam" id="PF13395"/>
    </source>
</evidence>
<proteinExistence type="predicted"/>
<comment type="caution">
    <text evidence="4">The sequence shown here is derived from an EMBL/GenBank/DDBJ whole genome shotgun (WGS) entry which is preliminary data.</text>
</comment>
<gene>
    <name evidence="4" type="ORF">XK09_07820</name>
</gene>
<protein>
    <recommendedName>
        <fullName evidence="6">HNH nuclease domain-containing protein</fullName>
    </recommendedName>
</protein>